<evidence type="ECO:0008006" key="3">
    <source>
        <dbReference type="Google" id="ProtNLM"/>
    </source>
</evidence>
<protein>
    <recommendedName>
        <fullName evidence="3">DDE Tnp4 domain-containing protein</fullName>
    </recommendedName>
</protein>
<accession>A0A8E2AU69</accession>
<feature type="non-terminal residue" evidence="1">
    <location>
        <position position="1"/>
    </location>
</feature>
<dbReference type="Proteomes" id="UP000250043">
    <property type="component" value="Unassembled WGS sequence"/>
</dbReference>
<dbReference type="AlphaFoldDB" id="A0A8E2AU69"/>
<gene>
    <name evidence="1" type="ORF">OBBRIDRAFT_734867</name>
</gene>
<evidence type="ECO:0000313" key="1">
    <source>
        <dbReference type="EMBL" id="OCH88217.1"/>
    </source>
</evidence>
<name>A0A8E2AU69_9APHY</name>
<keyword evidence="2" id="KW-1185">Reference proteome</keyword>
<sequence length="168" mass="18594">RVVCIPPCVFDELVKILHPHSIFHNQFNHAQLSVNIQLAIFLYCAGHYGNAASVADIADWAGVSKGTVVNCTWRVAVALLDLHDDAISKPTEPQRNSVKLFTHTRSSCGAWRNGFLAVDGTLIKLYQKPGLYGESFYNKNSDYAIAFQVNNLYIMLSLILKTAGCYSS</sequence>
<reference evidence="1 2" key="1">
    <citation type="submission" date="2016-07" db="EMBL/GenBank/DDBJ databases">
        <title>Draft genome of the white-rot fungus Obba rivulosa 3A-2.</title>
        <authorList>
            <consortium name="DOE Joint Genome Institute"/>
            <person name="Miettinen O."/>
            <person name="Riley R."/>
            <person name="Acob R."/>
            <person name="Barry K."/>
            <person name="Cullen D."/>
            <person name="De Vries R."/>
            <person name="Hainaut M."/>
            <person name="Hatakka A."/>
            <person name="Henrissat B."/>
            <person name="Hilden K."/>
            <person name="Kuo R."/>
            <person name="Labutti K."/>
            <person name="Lipzen A."/>
            <person name="Makela M.R."/>
            <person name="Sandor L."/>
            <person name="Spatafora J.W."/>
            <person name="Grigoriev I.V."/>
            <person name="Hibbett D.S."/>
        </authorList>
    </citation>
    <scope>NUCLEOTIDE SEQUENCE [LARGE SCALE GENOMIC DNA]</scope>
    <source>
        <strain evidence="1 2">3A-2</strain>
    </source>
</reference>
<dbReference type="EMBL" id="KV722458">
    <property type="protein sequence ID" value="OCH88217.1"/>
    <property type="molecule type" value="Genomic_DNA"/>
</dbReference>
<organism evidence="1 2">
    <name type="scientific">Obba rivulosa</name>
    <dbReference type="NCBI Taxonomy" id="1052685"/>
    <lineage>
        <taxon>Eukaryota</taxon>
        <taxon>Fungi</taxon>
        <taxon>Dikarya</taxon>
        <taxon>Basidiomycota</taxon>
        <taxon>Agaricomycotina</taxon>
        <taxon>Agaricomycetes</taxon>
        <taxon>Polyporales</taxon>
        <taxon>Gelatoporiaceae</taxon>
        <taxon>Obba</taxon>
    </lineage>
</organism>
<proteinExistence type="predicted"/>
<dbReference type="OrthoDB" id="3246760at2759"/>
<evidence type="ECO:0000313" key="2">
    <source>
        <dbReference type="Proteomes" id="UP000250043"/>
    </source>
</evidence>